<dbReference type="AlphaFoldDB" id="A0A2U1N316"/>
<sequence>MSMATSGLAEAYVMRKHHQEKMKKTTSIIDDDDHVSSTIGCFPTLFKKVHPTTPSSIAVSDHSSPRRSR</sequence>
<evidence type="ECO:0000313" key="1">
    <source>
        <dbReference type="EMBL" id="PWA67920.1"/>
    </source>
</evidence>
<proteinExistence type="predicted"/>
<protein>
    <submittedName>
        <fullName evidence="1">Uncharacterized protein</fullName>
    </submittedName>
</protein>
<dbReference type="EMBL" id="PKPP01003737">
    <property type="protein sequence ID" value="PWA67920.1"/>
    <property type="molecule type" value="Genomic_DNA"/>
</dbReference>
<dbReference type="Proteomes" id="UP000245207">
    <property type="component" value="Unassembled WGS sequence"/>
</dbReference>
<accession>A0A2U1N316</accession>
<dbReference type="OrthoDB" id="1600153at2759"/>
<evidence type="ECO:0000313" key="2">
    <source>
        <dbReference type="Proteomes" id="UP000245207"/>
    </source>
</evidence>
<reference evidence="1 2" key="1">
    <citation type="journal article" date="2018" name="Mol. Plant">
        <title>The genome of Artemisia annua provides insight into the evolution of Asteraceae family and artemisinin biosynthesis.</title>
        <authorList>
            <person name="Shen Q."/>
            <person name="Zhang L."/>
            <person name="Liao Z."/>
            <person name="Wang S."/>
            <person name="Yan T."/>
            <person name="Shi P."/>
            <person name="Liu M."/>
            <person name="Fu X."/>
            <person name="Pan Q."/>
            <person name="Wang Y."/>
            <person name="Lv Z."/>
            <person name="Lu X."/>
            <person name="Zhang F."/>
            <person name="Jiang W."/>
            <person name="Ma Y."/>
            <person name="Chen M."/>
            <person name="Hao X."/>
            <person name="Li L."/>
            <person name="Tang Y."/>
            <person name="Lv G."/>
            <person name="Zhou Y."/>
            <person name="Sun X."/>
            <person name="Brodelius P.E."/>
            <person name="Rose J.K.C."/>
            <person name="Tang K."/>
        </authorList>
    </citation>
    <scope>NUCLEOTIDE SEQUENCE [LARGE SCALE GENOMIC DNA]</scope>
    <source>
        <strain evidence="2">cv. Huhao1</strain>
        <tissue evidence="1">Leaf</tissue>
    </source>
</reference>
<comment type="caution">
    <text evidence="1">The sequence shown here is derived from an EMBL/GenBank/DDBJ whole genome shotgun (WGS) entry which is preliminary data.</text>
</comment>
<organism evidence="1 2">
    <name type="scientific">Artemisia annua</name>
    <name type="common">Sweet wormwood</name>
    <dbReference type="NCBI Taxonomy" id="35608"/>
    <lineage>
        <taxon>Eukaryota</taxon>
        <taxon>Viridiplantae</taxon>
        <taxon>Streptophyta</taxon>
        <taxon>Embryophyta</taxon>
        <taxon>Tracheophyta</taxon>
        <taxon>Spermatophyta</taxon>
        <taxon>Magnoliopsida</taxon>
        <taxon>eudicotyledons</taxon>
        <taxon>Gunneridae</taxon>
        <taxon>Pentapetalae</taxon>
        <taxon>asterids</taxon>
        <taxon>campanulids</taxon>
        <taxon>Asterales</taxon>
        <taxon>Asteraceae</taxon>
        <taxon>Asteroideae</taxon>
        <taxon>Anthemideae</taxon>
        <taxon>Artemisiinae</taxon>
        <taxon>Artemisia</taxon>
    </lineage>
</organism>
<gene>
    <name evidence="1" type="ORF">CTI12_AA313540</name>
</gene>
<name>A0A2U1N316_ARTAN</name>
<keyword evidence="2" id="KW-1185">Reference proteome</keyword>